<dbReference type="SUPFAM" id="SSF53098">
    <property type="entry name" value="Ribonuclease H-like"/>
    <property type="match status" value="1"/>
</dbReference>
<evidence type="ECO:0000259" key="1">
    <source>
        <dbReference type="PROSITE" id="PS50994"/>
    </source>
</evidence>
<dbReference type="EMBL" id="LPWH01000113">
    <property type="protein sequence ID" value="POQ98904.1"/>
    <property type="molecule type" value="Genomic_DNA"/>
</dbReference>
<dbReference type="InterPro" id="IPR036397">
    <property type="entry name" value="RNaseH_sf"/>
</dbReference>
<dbReference type="InterPro" id="IPR048020">
    <property type="entry name" value="Transpos_IS3"/>
</dbReference>
<dbReference type="PANTHER" id="PTHR46889:SF4">
    <property type="entry name" value="TRANSPOSASE INSO FOR INSERTION SEQUENCE ELEMENT IS911B-RELATED"/>
    <property type="match status" value="1"/>
</dbReference>
<dbReference type="Pfam" id="PF13333">
    <property type="entry name" value="rve_2"/>
    <property type="match status" value="1"/>
</dbReference>
<dbReference type="PANTHER" id="PTHR46889">
    <property type="entry name" value="TRANSPOSASE INSF FOR INSERTION SEQUENCE IS3B-RELATED"/>
    <property type="match status" value="1"/>
</dbReference>
<accession>A0A2S4JH66</accession>
<sequence length="202" mass="23558">MHRFGLRAIYPGPNLSRPRKAHKKYPYLLRGKQIRYPNQVWATDLTYVRLPGGFVYLVAVMDLFSRKVLSWRLSNSLDASFCVVARQEAIDRYGVPAIFNTDQGSQFTSDTFISVLEAHNIEISMDGKGRALDNVYVERLWRSLKYEDIYLNSYETLGELQRGVDRYFRFYNTERFHQGLDYATPEQMHRSFVVEEPLPLAG</sequence>
<dbReference type="Pfam" id="PF00665">
    <property type="entry name" value="rve"/>
    <property type="match status" value="1"/>
</dbReference>
<dbReference type="AlphaFoldDB" id="A0A2S4JH66"/>
<feature type="domain" description="Integrase catalytic" evidence="1">
    <location>
        <begin position="33"/>
        <end position="193"/>
    </location>
</feature>
<dbReference type="Gene3D" id="3.30.420.10">
    <property type="entry name" value="Ribonuclease H-like superfamily/Ribonuclease H"/>
    <property type="match status" value="1"/>
</dbReference>
<dbReference type="InterPro" id="IPR012337">
    <property type="entry name" value="RNaseH-like_sf"/>
</dbReference>
<keyword evidence="3" id="KW-1185">Reference proteome</keyword>
<comment type="caution">
    <text evidence="2">The sequence shown here is derived from an EMBL/GenBank/DDBJ whole genome shotgun (WGS) entry which is preliminary data.</text>
</comment>
<reference evidence="3" key="1">
    <citation type="submission" date="2015-12" db="EMBL/GenBank/DDBJ databases">
        <authorList>
            <person name="Lodha T.D."/>
            <person name="Chintalapati S."/>
            <person name="Chintalapati V.R."/>
            <person name="Sravanthi T."/>
        </authorList>
    </citation>
    <scope>NUCLEOTIDE SEQUENCE [LARGE SCALE GENOMIC DNA]</scope>
    <source>
        <strain evidence="3">JC133</strain>
    </source>
</reference>
<dbReference type="GO" id="GO:0003676">
    <property type="term" value="F:nucleic acid binding"/>
    <property type="evidence" value="ECO:0007669"/>
    <property type="project" value="InterPro"/>
</dbReference>
<evidence type="ECO:0000313" key="3">
    <source>
        <dbReference type="Proteomes" id="UP000237350"/>
    </source>
</evidence>
<dbReference type="Proteomes" id="UP000237350">
    <property type="component" value="Unassembled WGS sequence"/>
</dbReference>
<dbReference type="InterPro" id="IPR001584">
    <property type="entry name" value="Integrase_cat-core"/>
</dbReference>
<dbReference type="InterPro" id="IPR050900">
    <property type="entry name" value="Transposase_IS3/IS150/IS904"/>
</dbReference>
<dbReference type="GO" id="GO:0015074">
    <property type="term" value="P:DNA integration"/>
    <property type="evidence" value="ECO:0007669"/>
    <property type="project" value="InterPro"/>
</dbReference>
<name>A0A2S4JH66_9SPIO</name>
<proteinExistence type="predicted"/>
<dbReference type="NCBIfam" id="NF033516">
    <property type="entry name" value="transpos_IS3"/>
    <property type="match status" value="1"/>
</dbReference>
<dbReference type="PROSITE" id="PS50994">
    <property type="entry name" value="INTEGRASE"/>
    <property type="match status" value="1"/>
</dbReference>
<evidence type="ECO:0000313" key="2">
    <source>
        <dbReference type="EMBL" id="POQ98904.1"/>
    </source>
</evidence>
<protein>
    <recommendedName>
        <fullName evidence="1">Integrase catalytic domain-containing protein</fullName>
    </recommendedName>
</protein>
<organism evidence="2 3">
    <name type="scientific">Alkalispirochaeta sphaeroplastigenens</name>
    <dbReference type="NCBI Taxonomy" id="1187066"/>
    <lineage>
        <taxon>Bacteria</taxon>
        <taxon>Pseudomonadati</taxon>
        <taxon>Spirochaetota</taxon>
        <taxon>Spirochaetia</taxon>
        <taxon>Spirochaetales</taxon>
        <taxon>Spirochaetaceae</taxon>
        <taxon>Alkalispirochaeta</taxon>
    </lineage>
</organism>
<gene>
    <name evidence="2" type="ORF">AU468_11680</name>
</gene>